<dbReference type="Proteomes" id="UP000185024">
    <property type="component" value="Unassembled WGS sequence"/>
</dbReference>
<reference evidence="2 3" key="1">
    <citation type="submission" date="2016-11" db="EMBL/GenBank/DDBJ databases">
        <authorList>
            <person name="Jaros S."/>
            <person name="Januszkiewicz K."/>
            <person name="Wedrychowicz H."/>
        </authorList>
    </citation>
    <scope>NUCLEOTIDE SEQUENCE [LARGE SCALE GENOMIC DNA]</scope>
    <source>
        <strain evidence="2 3">ACAM 239</strain>
    </source>
</reference>
<dbReference type="EMBL" id="FSQX01000002">
    <property type="protein sequence ID" value="SIN86500.1"/>
    <property type="molecule type" value="Genomic_DNA"/>
</dbReference>
<organism evidence="2 3">
    <name type="scientific">Vreelandella aquamarina</name>
    <dbReference type="NCBI Taxonomy" id="77097"/>
    <lineage>
        <taxon>Bacteria</taxon>
        <taxon>Pseudomonadati</taxon>
        <taxon>Pseudomonadota</taxon>
        <taxon>Gammaproteobacteria</taxon>
        <taxon>Oceanospirillales</taxon>
        <taxon>Halomonadaceae</taxon>
        <taxon>Vreelandella</taxon>
    </lineage>
</organism>
<evidence type="ECO:0000313" key="3">
    <source>
        <dbReference type="Proteomes" id="UP000185024"/>
    </source>
</evidence>
<name>A0A1N6K2F7_9GAMM</name>
<evidence type="ECO:0000256" key="1">
    <source>
        <dbReference type="SAM" id="Phobius"/>
    </source>
</evidence>
<proteinExistence type="predicted"/>
<evidence type="ECO:0000313" key="2">
    <source>
        <dbReference type="EMBL" id="SIN86500.1"/>
    </source>
</evidence>
<gene>
    <name evidence="2" type="ORF">SAMN05878438_3672</name>
</gene>
<dbReference type="AlphaFoldDB" id="A0A1N6K2F7"/>
<sequence length="39" mass="4412">MTPFGWMILAFALLMAGVCGFTYVQILRNDHQQHRNGSS</sequence>
<keyword evidence="1" id="KW-0812">Transmembrane</keyword>
<protein>
    <submittedName>
        <fullName evidence="2">Uncharacterized protein</fullName>
    </submittedName>
</protein>
<feature type="transmembrane region" description="Helical" evidence="1">
    <location>
        <begin position="6"/>
        <end position="26"/>
    </location>
</feature>
<accession>A0A1N6K2F7</accession>
<keyword evidence="1" id="KW-0472">Membrane</keyword>
<keyword evidence="1" id="KW-1133">Transmembrane helix</keyword>